<dbReference type="STRING" id="45072.Lqua_2422"/>
<sequence>MNKLQDKTRTSDGRNLKKYSKDYLSAIEKRQGRGESLTIEEAYQLFSSVQATSTIPGVMAEVGVYKGGSAVILCEAKGNRPLYLFDTFTGMPMSEVSTDADTWGRKTHQDTSVEGVQEFLSEYPKVEIIPGIFPQSIPEQFKSMSFSFVNLDVDLYQPTLEALKFFWPRMSVGGRLISHNYNSVCYDIDDTPGVKKAFKEYFKDSPHLIVEVAETQCLVMKC</sequence>
<dbReference type="GO" id="GO:0008168">
    <property type="term" value="F:methyltransferase activity"/>
    <property type="evidence" value="ECO:0007669"/>
    <property type="project" value="UniProtKB-KW"/>
</dbReference>
<gene>
    <name evidence="1" type="primary">novP</name>
    <name evidence="1" type="ORF">Lqua_2422</name>
    <name evidence="2" type="ORF">NCTC12376_02737</name>
</gene>
<dbReference type="OrthoDB" id="9799872at2"/>
<keyword evidence="2" id="KW-0808">Transferase</keyword>
<organism evidence="2 4">
    <name type="scientific">Legionella quateirensis</name>
    <dbReference type="NCBI Taxonomy" id="45072"/>
    <lineage>
        <taxon>Bacteria</taxon>
        <taxon>Pseudomonadati</taxon>
        <taxon>Pseudomonadota</taxon>
        <taxon>Gammaproteobacteria</taxon>
        <taxon>Legionellales</taxon>
        <taxon>Legionellaceae</taxon>
        <taxon>Legionella</taxon>
    </lineage>
</organism>
<dbReference type="Gene3D" id="3.40.50.150">
    <property type="entry name" value="Vaccinia Virus protein VP39"/>
    <property type="match status" value="1"/>
</dbReference>
<dbReference type="EMBL" id="LNYR01000034">
    <property type="protein sequence ID" value="KTD46319.1"/>
    <property type="molecule type" value="Genomic_DNA"/>
</dbReference>
<dbReference type="Proteomes" id="UP000254230">
    <property type="component" value="Unassembled WGS sequence"/>
</dbReference>
<dbReference type="Proteomes" id="UP000054639">
    <property type="component" value="Unassembled WGS sequence"/>
</dbReference>
<dbReference type="PANTHER" id="PTHR40036">
    <property type="entry name" value="MACROCIN O-METHYLTRANSFERASE"/>
    <property type="match status" value="1"/>
</dbReference>
<dbReference type="GO" id="GO:0032259">
    <property type="term" value="P:methylation"/>
    <property type="evidence" value="ECO:0007669"/>
    <property type="project" value="UniProtKB-KW"/>
</dbReference>
<dbReference type="Pfam" id="PF05711">
    <property type="entry name" value="TylF"/>
    <property type="match status" value="1"/>
</dbReference>
<dbReference type="EMBL" id="UGOW01000001">
    <property type="protein sequence ID" value="STY18911.1"/>
    <property type="molecule type" value="Genomic_DNA"/>
</dbReference>
<dbReference type="InterPro" id="IPR008884">
    <property type="entry name" value="TylF_MeTrfase"/>
</dbReference>
<evidence type="ECO:0000313" key="4">
    <source>
        <dbReference type="Proteomes" id="UP000254230"/>
    </source>
</evidence>
<keyword evidence="2" id="KW-0489">Methyltransferase</keyword>
<proteinExistence type="predicted"/>
<evidence type="ECO:0000313" key="2">
    <source>
        <dbReference type="EMBL" id="STY18911.1"/>
    </source>
</evidence>
<protein>
    <submittedName>
        <fullName evidence="1">Demethyldecarbamoylnovobiocin O-methyltransferase</fullName>
        <ecNumber evidence="1">2.1.1.285</ecNumber>
    </submittedName>
    <submittedName>
        <fullName evidence="2">Macrocin-O-methyltransferase (TylF)</fullName>
    </submittedName>
</protein>
<dbReference type="EC" id="2.1.1.285" evidence="1"/>
<keyword evidence="3" id="KW-1185">Reference proteome</keyword>
<dbReference type="SUPFAM" id="SSF53335">
    <property type="entry name" value="S-adenosyl-L-methionine-dependent methyltransferases"/>
    <property type="match status" value="1"/>
</dbReference>
<accession>A0A378KZ75</accession>
<dbReference type="InterPro" id="IPR029063">
    <property type="entry name" value="SAM-dependent_MTases_sf"/>
</dbReference>
<evidence type="ECO:0000313" key="1">
    <source>
        <dbReference type="EMBL" id="KTD46319.1"/>
    </source>
</evidence>
<dbReference type="RefSeq" id="WP_058474568.1">
    <property type="nucleotide sequence ID" value="NZ_CAAAIL010000001.1"/>
</dbReference>
<name>A0A378KZ75_9GAMM</name>
<reference evidence="2 4" key="2">
    <citation type="submission" date="2018-06" db="EMBL/GenBank/DDBJ databases">
        <authorList>
            <consortium name="Pathogen Informatics"/>
            <person name="Doyle S."/>
        </authorList>
    </citation>
    <scope>NUCLEOTIDE SEQUENCE [LARGE SCALE GENOMIC DNA]</scope>
    <source>
        <strain evidence="2 4">NCTC12376</strain>
    </source>
</reference>
<dbReference type="PANTHER" id="PTHR40036:SF1">
    <property type="entry name" value="MACROCIN O-METHYLTRANSFERASE"/>
    <property type="match status" value="1"/>
</dbReference>
<evidence type="ECO:0000313" key="3">
    <source>
        <dbReference type="Proteomes" id="UP000054639"/>
    </source>
</evidence>
<reference evidence="1 3" key="1">
    <citation type="submission" date="2015-11" db="EMBL/GenBank/DDBJ databases">
        <title>Genomic analysis of 38 Legionella species identifies large and diverse effector repertoires.</title>
        <authorList>
            <person name="Burstein D."/>
            <person name="Amaro F."/>
            <person name="Zusman T."/>
            <person name="Lifshitz Z."/>
            <person name="Cohen O."/>
            <person name="Gilbert J.A."/>
            <person name="Pupko T."/>
            <person name="Shuman H.A."/>
            <person name="Segal G."/>
        </authorList>
    </citation>
    <scope>NUCLEOTIDE SEQUENCE [LARGE SCALE GENOMIC DNA]</scope>
    <source>
        <strain evidence="1 3">ATCC 49507</strain>
    </source>
</reference>
<dbReference type="AlphaFoldDB" id="A0A378KZ75"/>